<accession>A0A9W6CF41</accession>
<evidence type="ECO:0000313" key="2">
    <source>
        <dbReference type="EMBL" id="GLG88828.1"/>
    </source>
</evidence>
<evidence type="ECO:0000313" key="3">
    <source>
        <dbReference type="Proteomes" id="UP001145094"/>
    </source>
</evidence>
<dbReference type="InterPro" id="IPR035093">
    <property type="entry name" value="RelE/ParE_toxin_dom_sf"/>
</dbReference>
<keyword evidence="1" id="KW-1277">Toxin-antitoxin system</keyword>
<gene>
    <name evidence="2" type="ORF">Selli2_02540</name>
</gene>
<reference evidence="2" key="3">
    <citation type="journal article" date="2023" name="Int. J. Syst. Evol. Microbiol.">
        <title>Sellimonas catena sp. nov., isolated from human faeces.</title>
        <authorList>
            <person name="Hisatomi A."/>
            <person name="Ohkuma M."/>
            <person name="Sakamoto M."/>
        </authorList>
    </citation>
    <scope>NUCLEOTIDE SEQUENCE</scope>
    <source>
        <strain evidence="2">18CBH55</strain>
    </source>
</reference>
<dbReference type="AlphaFoldDB" id="A0A9W6CF41"/>
<organism evidence="2 3">
    <name type="scientific">Sellimonas catena</name>
    <dbReference type="NCBI Taxonomy" id="2994035"/>
    <lineage>
        <taxon>Bacteria</taxon>
        <taxon>Bacillati</taxon>
        <taxon>Bacillota</taxon>
        <taxon>Clostridia</taxon>
        <taxon>Lachnospirales</taxon>
        <taxon>Lachnospiraceae</taxon>
        <taxon>Sellimonas</taxon>
    </lineage>
</organism>
<dbReference type="Pfam" id="PF05016">
    <property type="entry name" value="ParE_toxin"/>
    <property type="match status" value="1"/>
</dbReference>
<protein>
    <submittedName>
        <fullName evidence="2">Addiction module toxin RelE</fullName>
    </submittedName>
</protein>
<reference evidence="2" key="1">
    <citation type="submission" date="2022-11" db="EMBL/GenBank/DDBJ databases">
        <title>Draft genome sequence of Sellimonas catena strain 18CBH55.</title>
        <authorList>
            <person name="Hisatomi A."/>
            <person name="Ohkuma M."/>
            <person name="Sakamoto M."/>
        </authorList>
    </citation>
    <scope>NUCLEOTIDE SEQUENCE</scope>
    <source>
        <strain evidence="2">18CBH55</strain>
    </source>
</reference>
<dbReference type="RefSeq" id="WP_087168421.1">
    <property type="nucleotide sequence ID" value="NZ_BSCH01000002.1"/>
</dbReference>
<comment type="caution">
    <text evidence="2">The sequence shown here is derived from an EMBL/GenBank/DDBJ whole genome shotgun (WGS) entry which is preliminary data.</text>
</comment>
<name>A0A9W6CF41_9FIRM</name>
<reference evidence="2" key="2">
    <citation type="submission" date="2022-11" db="EMBL/GenBank/DDBJ databases">
        <title>Draft genome sequence of Sellimonas catena strain 18CBH55.</title>
        <authorList>
            <person name="Atsushi H."/>
            <person name="Moriya O."/>
            <person name="Mitsuo S."/>
        </authorList>
    </citation>
    <scope>NUCLEOTIDE SEQUENCE</scope>
    <source>
        <strain evidence="2">18CBH55</strain>
    </source>
</reference>
<dbReference type="Proteomes" id="UP001145094">
    <property type="component" value="Unassembled WGS sequence"/>
</dbReference>
<dbReference type="SUPFAM" id="SSF143011">
    <property type="entry name" value="RelE-like"/>
    <property type="match status" value="1"/>
</dbReference>
<evidence type="ECO:0000256" key="1">
    <source>
        <dbReference type="ARBA" id="ARBA00022649"/>
    </source>
</evidence>
<dbReference type="EMBL" id="BSCH01000002">
    <property type="protein sequence ID" value="GLG88828.1"/>
    <property type="molecule type" value="Genomic_DNA"/>
</dbReference>
<dbReference type="Gene3D" id="3.30.2310.20">
    <property type="entry name" value="RelE-like"/>
    <property type="match status" value="1"/>
</dbReference>
<dbReference type="InterPro" id="IPR007712">
    <property type="entry name" value="RelE/ParE_toxin"/>
</dbReference>
<proteinExistence type="predicted"/>
<sequence length="110" mass="12938">MSDTYSIIYSSEAKDDLREIYSYIAYDLQAPETAEGQVNRIRKEIRSLDFMPSRYAVVDWEPWKSMGMHRVPVDNFIVYYVVNNGSRTITVIRIFYGGRDIEDIIQAKRE</sequence>